<dbReference type="EMBL" id="BAABDI010000007">
    <property type="protein sequence ID" value="GAA3970120.1"/>
    <property type="molecule type" value="Genomic_DNA"/>
</dbReference>
<keyword evidence="2" id="KW-0808">Transferase</keyword>
<dbReference type="CDD" id="cd03789">
    <property type="entry name" value="GT9_LPS_heptosyltransferase"/>
    <property type="match status" value="1"/>
</dbReference>
<dbReference type="InterPro" id="IPR051199">
    <property type="entry name" value="LPS_LOS_Heptosyltrfase"/>
</dbReference>
<reference evidence="4" key="1">
    <citation type="journal article" date="2019" name="Int. J. Syst. Evol. Microbiol.">
        <title>The Global Catalogue of Microorganisms (GCM) 10K type strain sequencing project: providing services to taxonomists for standard genome sequencing and annotation.</title>
        <authorList>
            <consortium name="The Broad Institute Genomics Platform"/>
            <consortium name="The Broad Institute Genome Sequencing Center for Infectious Disease"/>
            <person name="Wu L."/>
            <person name="Ma J."/>
        </authorList>
    </citation>
    <scope>NUCLEOTIDE SEQUENCE [LARGE SCALE GENOMIC DNA]</scope>
    <source>
        <strain evidence="4">JCM 17217</strain>
    </source>
</reference>
<dbReference type="PANTHER" id="PTHR30160">
    <property type="entry name" value="TETRAACYLDISACCHARIDE 4'-KINASE-RELATED"/>
    <property type="match status" value="1"/>
</dbReference>
<dbReference type="RefSeq" id="WP_345122668.1">
    <property type="nucleotide sequence ID" value="NZ_BAABDI010000007.1"/>
</dbReference>
<evidence type="ECO:0000313" key="3">
    <source>
        <dbReference type="EMBL" id="GAA3970120.1"/>
    </source>
</evidence>
<dbReference type="PANTHER" id="PTHR30160:SF1">
    <property type="entry name" value="LIPOPOLYSACCHARIDE 1,2-N-ACETYLGLUCOSAMINETRANSFERASE-RELATED"/>
    <property type="match status" value="1"/>
</dbReference>
<dbReference type="SUPFAM" id="SSF53756">
    <property type="entry name" value="UDP-Glycosyltransferase/glycogen phosphorylase"/>
    <property type="match status" value="1"/>
</dbReference>
<organism evidence="3 4">
    <name type="scientific">Hymenobacter antarcticus</name>
    <dbReference type="NCBI Taxonomy" id="486270"/>
    <lineage>
        <taxon>Bacteria</taxon>
        <taxon>Pseudomonadati</taxon>
        <taxon>Bacteroidota</taxon>
        <taxon>Cytophagia</taxon>
        <taxon>Cytophagales</taxon>
        <taxon>Hymenobacteraceae</taxon>
        <taxon>Hymenobacter</taxon>
    </lineage>
</organism>
<dbReference type="Proteomes" id="UP001501556">
    <property type="component" value="Unassembled WGS sequence"/>
</dbReference>
<keyword evidence="1" id="KW-0328">Glycosyltransferase</keyword>
<name>A0ABP7PSG0_9BACT</name>
<accession>A0ABP7PSG0</accession>
<proteinExistence type="predicted"/>
<sequence>MPHSPPATLLIQTAFIGDVILMTALLEYLALHEPATPVDVLVRRGNESLLAGHPHVRNVLIWDKKHRKYANLWHLLQQVRATGYGQVVTLQRFASTGFLTAFSGAPKRVGFVKNPFSRFFTRRVPHAIGDGTHEVERNLRLLMSDEALMELKIKNEKLKMSGESLAHGSASAPIFNSSFLISNSIAPKLYPSAADEAAVAPYAAAGPYICLAPTSVWFTKQYPEEKWLELLAALPAGRQVYLLGGPPDVAACERLAAASGRANVISLAGKIGLLASAALMRGAVMNYVNDSAPMHLCSAVGAPVTAVFCSTVPAFGFGPLSPVSFVVETREELACRPCGLHGHAACPLGHFRCAHGIEVGQLLKSMVND</sequence>
<gene>
    <name evidence="3" type="ORF">GCM10022407_15000</name>
</gene>
<dbReference type="Pfam" id="PF01075">
    <property type="entry name" value="Glyco_transf_9"/>
    <property type="match status" value="1"/>
</dbReference>
<evidence type="ECO:0000313" key="4">
    <source>
        <dbReference type="Proteomes" id="UP001501556"/>
    </source>
</evidence>
<keyword evidence="4" id="KW-1185">Reference proteome</keyword>
<dbReference type="Gene3D" id="3.40.50.2000">
    <property type="entry name" value="Glycogen Phosphorylase B"/>
    <property type="match status" value="2"/>
</dbReference>
<evidence type="ECO:0000256" key="2">
    <source>
        <dbReference type="ARBA" id="ARBA00022679"/>
    </source>
</evidence>
<comment type="caution">
    <text evidence="3">The sequence shown here is derived from an EMBL/GenBank/DDBJ whole genome shotgun (WGS) entry which is preliminary data.</text>
</comment>
<evidence type="ECO:0000256" key="1">
    <source>
        <dbReference type="ARBA" id="ARBA00022676"/>
    </source>
</evidence>
<dbReference type="InterPro" id="IPR002201">
    <property type="entry name" value="Glyco_trans_9"/>
</dbReference>
<protein>
    <submittedName>
        <fullName evidence="3">Glycosyltransferase family 9 protein</fullName>
    </submittedName>
</protein>